<dbReference type="RefSeq" id="WP_040917701.1">
    <property type="nucleotide sequence ID" value="NZ_SORO01000001.1"/>
</dbReference>
<dbReference type="GO" id="GO:0004519">
    <property type="term" value="F:endonuclease activity"/>
    <property type="evidence" value="ECO:0007669"/>
    <property type="project" value="InterPro"/>
</dbReference>
<protein>
    <submittedName>
        <fullName evidence="2">RelE-like HigB toxin of type II HigAB toxin-antitoxin system</fullName>
    </submittedName>
</protein>
<feature type="compositionally biased region" description="Basic and acidic residues" evidence="1">
    <location>
        <begin position="109"/>
        <end position="138"/>
    </location>
</feature>
<sequence length="138" mass="16679">MEFVNRIHLERKLKEKKFQEHKLTIIGIIESFKVSKVTTSKEIIEIYQLRWRVDYVSPNCYVFDITNKIRMILFIDLENRTFIFYGVFTHDEYDTLNIKKIAKNNSNTNKDKLKDNKDKLKTHENKTKQRREGQKGKH</sequence>
<organism evidence="2 3">
    <name type="scientific">Leptospira meyeri</name>
    <dbReference type="NCBI Taxonomy" id="29508"/>
    <lineage>
        <taxon>Bacteria</taxon>
        <taxon>Pseudomonadati</taxon>
        <taxon>Spirochaetota</taxon>
        <taxon>Spirochaetia</taxon>
        <taxon>Leptospirales</taxon>
        <taxon>Leptospiraceae</taxon>
        <taxon>Leptospira</taxon>
    </lineage>
</organism>
<evidence type="ECO:0000313" key="3">
    <source>
        <dbReference type="Proteomes" id="UP000294684"/>
    </source>
</evidence>
<dbReference type="AlphaFoldDB" id="A0A4R8MWH7"/>
<dbReference type="GO" id="GO:0110001">
    <property type="term" value="C:toxin-antitoxin complex"/>
    <property type="evidence" value="ECO:0007669"/>
    <property type="project" value="InterPro"/>
</dbReference>
<reference evidence="2 3" key="1">
    <citation type="submission" date="2019-03" db="EMBL/GenBank/DDBJ databases">
        <title>Genomic Encyclopedia of Archaeal and Bacterial Type Strains, Phase II (KMG-II): from individual species to whole genera.</title>
        <authorList>
            <person name="Goeker M."/>
        </authorList>
    </citation>
    <scope>NUCLEOTIDE SEQUENCE [LARGE SCALE GENOMIC DNA]</scope>
    <source>
        <strain evidence="2 3">DSM 21537</strain>
    </source>
</reference>
<evidence type="ECO:0000313" key="2">
    <source>
        <dbReference type="EMBL" id="TDY71316.1"/>
    </source>
</evidence>
<feature type="region of interest" description="Disordered" evidence="1">
    <location>
        <begin position="106"/>
        <end position="138"/>
    </location>
</feature>
<keyword evidence="3" id="KW-1185">Reference proteome</keyword>
<comment type="caution">
    <text evidence="2">The sequence shown here is derived from an EMBL/GenBank/DDBJ whole genome shotgun (WGS) entry which is preliminary data.</text>
</comment>
<proteinExistence type="predicted"/>
<gene>
    <name evidence="2" type="ORF">CLV96_0278</name>
</gene>
<dbReference type="Pfam" id="PF09907">
    <property type="entry name" value="HigB_toxin"/>
    <property type="match status" value="1"/>
</dbReference>
<dbReference type="InterPro" id="IPR018669">
    <property type="entry name" value="Toxin_HigB"/>
</dbReference>
<dbReference type="Proteomes" id="UP000294684">
    <property type="component" value="Unassembled WGS sequence"/>
</dbReference>
<dbReference type="GO" id="GO:0003723">
    <property type="term" value="F:RNA binding"/>
    <property type="evidence" value="ECO:0007669"/>
    <property type="project" value="InterPro"/>
</dbReference>
<name>A0A4R8MWH7_LEPME</name>
<evidence type="ECO:0000256" key="1">
    <source>
        <dbReference type="SAM" id="MobiDB-lite"/>
    </source>
</evidence>
<dbReference type="GeneID" id="79825635"/>
<dbReference type="EMBL" id="SORO01000001">
    <property type="protein sequence ID" value="TDY71316.1"/>
    <property type="molecule type" value="Genomic_DNA"/>
</dbReference>
<accession>A0A4R8MWH7</accession>